<keyword evidence="1" id="KW-0472">Membrane</keyword>
<dbReference type="InParanoid" id="A0A0D0DRX0"/>
<sequence>MCTKKLFFARKKSEMDKSQSFTTLQDCLRAATGHMVRMSSTFEIPKVSSMVELLLFATSLQPSSEKYQSSMNSKFFSFRRAYWEGCGMMTFPTSTSLLKSFIFGFSFLGLLALSLLCRRRGIGLLFPVPDEPLQLLQQAGLRLTVSRSIVRLTGCVPQSTFEPGCRGSALHCRH</sequence>
<reference evidence="3" key="2">
    <citation type="submission" date="2015-01" db="EMBL/GenBank/DDBJ databases">
        <title>Evolutionary Origins and Diversification of the Mycorrhizal Mutualists.</title>
        <authorList>
            <consortium name="DOE Joint Genome Institute"/>
            <consortium name="Mycorrhizal Genomics Consortium"/>
            <person name="Kohler A."/>
            <person name="Kuo A."/>
            <person name="Nagy L.G."/>
            <person name="Floudas D."/>
            <person name="Copeland A."/>
            <person name="Barry K.W."/>
            <person name="Cichocki N."/>
            <person name="Veneault-Fourrey C."/>
            <person name="LaButti K."/>
            <person name="Lindquist E.A."/>
            <person name="Lipzen A."/>
            <person name="Lundell T."/>
            <person name="Morin E."/>
            <person name="Murat C."/>
            <person name="Riley R."/>
            <person name="Ohm R."/>
            <person name="Sun H."/>
            <person name="Tunlid A."/>
            <person name="Henrissat B."/>
            <person name="Grigoriev I.V."/>
            <person name="Hibbett D.S."/>
            <person name="Martin F."/>
        </authorList>
    </citation>
    <scope>NUCLEOTIDE SEQUENCE [LARGE SCALE GENOMIC DNA]</scope>
    <source>
        <strain evidence="3">Ve08.2h10</strain>
    </source>
</reference>
<dbReference type="AlphaFoldDB" id="A0A0D0DRX0"/>
<keyword evidence="1" id="KW-1133">Transmembrane helix</keyword>
<reference evidence="2 3" key="1">
    <citation type="submission" date="2014-04" db="EMBL/GenBank/DDBJ databases">
        <authorList>
            <consortium name="DOE Joint Genome Institute"/>
            <person name="Kuo A."/>
            <person name="Kohler A."/>
            <person name="Jargeat P."/>
            <person name="Nagy L.G."/>
            <person name="Floudas D."/>
            <person name="Copeland A."/>
            <person name="Barry K.W."/>
            <person name="Cichocki N."/>
            <person name="Veneault-Fourrey C."/>
            <person name="LaButti K."/>
            <person name="Lindquist E.A."/>
            <person name="Lipzen A."/>
            <person name="Lundell T."/>
            <person name="Morin E."/>
            <person name="Murat C."/>
            <person name="Sun H."/>
            <person name="Tunlid A."/>
            <person name="Henrissat B."/>
            <person name="Grigoriev I.V."/>
            <person name="Hibbett D.S."/>
            <person name="Martin F."/>
            <person name="Nordberg H.P."/>
            <person name="Cantor M.N."/>
            <person name="Hua S.X."/>
        </authorList>
    </citation>
    <scope>NUCLEOTIDE SEQUENCE [LARGE SCALE GENOMIC DNA]</scope>
    <source>
        <strain evidence="2 3">Ve08.2h10</strain>
    </source>
</reference>
<evidence type="ECO:0000313" key="2">
    <source>
        <dbReference type="EMBL" id="KIK90676.1"/>
    </source>
</evidence>
<keyword evidence="1" id="KW-0812">Transmembrane</keyword>
<evidence type="ECO:0000256" key="1">
    <source>
        <dbReference type="SAM" id="Phobius"/>
    </source>
</evidence>
<proteinExistence type="predicted"/>
<feature type="transmembrane region" description="Helical" evidence="1">
    <location>
        <begin position="97"/>
        <end position="117"/>
    </location>
</feature>
<evidence type="ECO:0000313" key="3">
    <source>
        <dbReference type="Proteomes" id="UP000054538"/>
    </source>
</evidence>
<dbReference type="EMBL" id="KN825486">
    <property type="protein sequence ID" value="KIK90676.1"/>
    <property type="molecule type" value="Genomic_DNA"/>
</dbReference>
<dbReference type="HOGENOM" id="CLU_1540564_0_0_1"/>
<organism evidence="2 3">
    <name type="scientific">Paxillus rubicundulus Ve08.2h10</name>
    <dbReference type="NCBI Taxonomy" id="930991"/>
    <lineage>
        <taxon>Eukaryota</taxon>
        <taxon>Fungi</taxon>
        <taxon>Dikarya</taxon>
        <taxon>Basidiomycota</taxon>
        <taxon>Agaricomycotina</taxon>
        <taxon>Agaricomycetes</taxon>
        <taxon>Agaricomycetidae</taxon>
        <taxon>Boletales</taxon>
        <taxon>Paxilineae</taxon>
        <taxon>Paxillaceae</taxon>
        <taxon>Paxillus</taxon>
    </lineage>
</organism>
<name>A0A0D0DRX0_9AGAM</name>
<dbReference type="Proteomes" id="UP000054538">
    <property type="component" value="Unassembled WGS sequence"/>
</dbReference>
<keyword evidence="3" id="KW-1185">Reference proteome</keyword>
<protein>
    <submittedName>
        <fullName evidence="2">Uncharacterized protein</fullName>
    </submittedName>
</protein>
<accession>A0A0D0DRX0</accession>
<gene>
    <name evidence="2" type="ORF">PAXRUDRAFT_800731</name>
</gene>